<evidence type="ECO:0000313" key="2">
    <source>
        <dbReference type="Proteomes" id="UP000036513"/>
    </source>
</evidence>
<protein>
    <submittedName>
        <fullName evidence="1">Uncharacterized protein</fullName>
    </submittedName>
</protein>
<name>A0A0J6WK84_9MYCO</name>
<reference evidence="1 2" key="1">
    <citation type="journal article" date="2015" name="Genome Biol. Evol.">
        <title>Characterization of Three Mycobacterium spp. with Potential Use in Bioremediation by Genome Sequencing and Comparative Genomics.</title>
        <authorList>
            <person name="Das S."/>
            <person name="Pettersson B.M."/>
            <person name="Behra P.R."/>
            <person name="Ramesh M."/>
            <person name="Dasgupta S."/>
            <person name="Bhattacharya A."/>
            <person name="Kirsebom L.A."/>
        </authorList>
    </citation>
    <scope>NUCLEOTIDE SEQUENCE [LARGE SCALE GENOMIC DNA]</scope>
    <source>
        <strain evidence="1 2">DSM 43826</strain>
    </source>
</reference>
<dbReference type="EMBL" id="JYNL01000009">
    <property type="protein sequence ID" value="KMO82413.1"/>
    <property type="molecule type" value="Genomic_DNA"/>
</dbReference>
<comment type="caution">
    <text evidence="1">The sequence shown here is derived from an EMBL/GenBank/DDBJ whole genome shotgun (WGS) entry which is preliminary data.</text>
</comment>
<dbReference type="AlphaFoldDB" id="A0A0J6WK84"/>
<evidence type="ECO:0000313" key="1">
    <source>
        <dbReference type="EMBL" id="KMO82413.1"/>
    </source>
</evidence>
<organism evidence="1 2">
    <name type="scientific">Mycolicibacterium chlorophenolicum</name>
    <dbReference type="NCBI Taxonomy" id="37916"/>
    <lineage>
        <taxon>Bacteria</taxon>
        <taxon>Bacillati</taxon>
        <taxon>Actinomycetota</taxon>
        <taxon>Actinomycetes</taxon>
        <taxon>Mycobacteriales</taxon>
        <taxon>Mycobacteriaceae</taxon>
        <taxon>Mycolicibacterium</taxon>
    </lineage>
</organism>
<dbReference type="Proteomes" id="UP000036513">
    <property type="component" value="Unassembled WGS sequence"/>
</dbReference>
<dbReference type="RefSeq" id="WP_053082878.1">
    <property type="nucleotide sequence ID" value="NZ_JYNL01000009.1"/>
</dbReference>
<sequence length="193" mass="21100">MNGDGDEVDALTERDQARWAAARTALDDLMRGLAAGTIDDAGVTAYTRQLAQLNLDLEQVRDSLHLPSDAGPYLEALIAILLRIPERWGRWVSCDAGWYPLLAALDAGLAALDPDYVLHQAKEKFATLRYYAHTDNDAVRAEFEALIAEAERRSATICERCGAEGSLSTGPQYGRIKTLCPSCRTVLGYEAKA</sequence>
<dbReference type="PATRIC" id="fig|37916.4.peg.907"/>
<gene>
    <name evidence="1" type="ORF">MCHLDSM_01036</name>
</gene>
<proteinExistence type="predicted"/>
<accession>A0A0J6WK84</accession>
<keyword evidence="2" id="KW-1185">Reference proteome</keyword>